<proteinExistence type="predicted"/>
<accession>A0AA51RUZ6</accession>
<protein>
    <submittedName>
        <fullName evidence="1">CBU_0585 family protein</fullName>
    </submittedName>
</protein>
<dbReference type="KEGG" id="plei:Q9312_03520"/>
<gene>
    <name evidence="1" type="ORF">Q9312_03520</name>
</gene>
<reference evidence="1 2" key="1">
    <citation type="submission" date="2023-08" db="EMBL/GenBank/DDBJ databases">
        <title>Pleionea litopenaei sp. nov., isolated from stomach of juvenile Litopenaeus vannamei.</title>
        <authorList>
            <person name="Rho A.M."/>
            <person name="Hwang C.Y."/>
        </authorList>
    </citation>
    <scope>NUCLEOTIDE SEQUENCE [LARGE SCALE GENOMIC DNA]</scope>
    <source>
        <strain evidence="1 2">HL-JVS1</strain>
    </source>
</reference>
<evidence type="ECO:0000313" key="2">
    <source>
        <dbReference type="Proteomes" id="UP001239782"/>
    </source>
</evidence>
<dbReference type="AlphaFoldDB" id="A0AA51RUZ6"/>
<keyword evidence="2" id="KW-1185">Reference proteome</keyword>
<dbReference type="InterPro" id="IPR049640">
    <property type="entry name" value="CBU_0585/lpg0581-like"/>
</dbReference>
<dbReference type="Proteomes" id="UP001239782">
    <property type="component" value="Chromosome"/>
</dbReference>
<dbReference type="EMBL" id="CP133548">
    <property type="protein sequence ID" value="WMS87994.1"/>
    <property type="molecule type" value="Genomic_DNA"/>
</dbReference>
<dbReference type="NCBIfam" id="NF041950">
    <property type="entry name" value="CBU_0585_fam"/>
    <property type="match status" value="1"/>
</dbReference>
<dbReference type="RefSeq" id="WP_309203165.1">
    <property type="nucleotide sequence ID" value="NZ_CP133548.1"/>
</dbReference>
<sequence length="59" mass="7072">MSIDRNYVSEMDKFLAELDKQPNTDSESRQKEVIKYNNINKLRDEAQEDSEQEKLWSSF</sequence>
<evidence type="ECO:0000313" key="1">
    <source>
        <dbReference type="EMBL" id="WMS87994.1"/>
    </source>
</evidence>
<name>A0AA51RUZ6_9GAMM</name>
<organism evidence="1 2">
    <name type="scientific">Pleionea litopenaei</name>
    <dbReference type="NCBI Taxonomy" id="3070815"/>
    <lineage>
        <taxon>Bacteria</taxon>
        <taxon>Pseudomonadati</taxon>
        <taxon>Pseudomonadota</taxon>
        <taxon>Gammaproteobacteria</taxon>
        <taxon>Oceanospirillales</taxon>
        <taxon>Pleioneaceae</taxon>
        <taxon>Pleionea</taxon>
    </lineage>
</organism>